<dbReference type="Proteomes" id="UP000000763">
    <property type="component" value="Chromosome 10"/>
</dbReference>
<dbReference type="EMBL" id="AC078840">
    <property type="protein sequence ID" value="AAG13613.1"/>
    <property type="molecule type" value="Genomic_DNA"/>
</dbReference>
<sequence>MGRKKLKAKQDIAPLMITHAGMADADVDWTSPDSGPVQAVGIKTWRSREAIYLAPCSREAIYLAHQSIWHGVKNPVLHVHCEPKKLQVGHAETGPET</sequence>
<reference evidence="2" key="1">
    <citation type="journal article" date="2005" name="Nature">
        <title>The map-based sequence of the rice genome.</title>
        <authorList>
            <consortium name="International rice genome sequencing project (IRGSP)"/>
            <person name="Matsumoto T."/>
            <person name="Wu J."/>
            <person name="Kanamori H."/>
            <person name="Katayose Y."/>
            <person name="Fujisawa M."/>
            <person name="Namiki N."/>
            <person name="Mizuno H."/>
            <person name="Yamamoto K."/>
            <person name="Antonio B.A."/>
            <person name="Baba T."/>
            <person name="Sakata K."/>
            <person name="Nagamura Y."/>
            <person name="Aoki H."/>
            <person name="Arikawa K."/>
            <person name="Arita K."/>
            <person name="Bito T."/>
            <person name="Chiden Y."/>
            <person name="Fujitsuka N."/>
            <person name="Fukunaka R."/>
            <person name="Hamada M."/>
            <person name="Harada C."/>
            <person name="Hayashi A."/>
            <person name="Hijishita S."/>
            <person name="Honda M."/>
            <person name="Hosokawa S."/>
            <person name="Ichikawa Y."/>
            <person name="Idonuma A."/>
            <person name="Iijima M."/>
            <person name="Ikeda M."/>
            <person name="Ikeno M."/>
            <person name="Ito K."/>
            <person name="Ito S."/>
            <person name="Ito T."/>
            <person name="Ito Y."/>
            <person name="Ito Y."/>
            <person name="Iwabuchi A."/>
            <person name="Kamiya K."/>
            <person name="Karasawa W."/>
            <person name="Kurita K."/>
            <person name="Katagiri S."/>
            <person name="Kikuta A."/>
            <person name="Kobayashi H."/>
            <person name="Kobayashi N."/>
            <person name="Machita K."/>
            <person name="Maehara T."/>
            <person name="Masukawa M."/>
            <person name="Mizubayashi T."/>
            <person name="Mukai Y."/>
            <person name="Nagasaki H."/>
            <person name="Nagata Y."/>
            <person name="Naito S."/>
            <person name="Nakashima M."/>
            <person name="Nakama Y."/>
            <person name="Nakamichi Y."/>
            <person name="Nakamura M."/>
            <person name="Meguro A."/>
            <person name="Negishi M."/>
            <person name="Ohta I."/>
            <person name="Ohta T."/>
            <person name="Okamoto M."/>
            <person name="Ono N."/>
            <person name="Saji S."/>
            <person name="Sakaguchi M."/>
            <person name="Sakai K."/>
            <person name="Shibata M."/>
            <person name="Shimokawa T."/>
            <person name="Song J."/>
            <person name="Takazaki Y."/>
            <person name="Terasawa K."/>
            <person name="Tsugane M."/>
            <person name="Tsuji K."/>
            <person name="Ueda S."/>
            <person name="Waki K."/>
            <person name="Yamagata H."/>
            <person name="Yamamoto M."/>
            <person name="Yamamoto S."/>
            <person name="Yamane H."/>
            <person name="Yoshiki S."/>
            <person name="Yoshihara R."/>
            <person name="Yukawa K."/>
            <person name="Zhong H."/>
            <person name="Yano M."/>
            <person name="Yuan Q."/>
            <person name="Ouyang S."/>
            <person name="Liu J."/>
            <person name="Jones K.M."/>
            <person name="Gansberger K."/>
            <person name="Moffat K."/>
            <person name="Hill J."/>
            <person name="Bera J."/>
            <person name="Fadrosh D."/>
            <person name="Jin S."/>
            <person name="Johri S."/>
            <person name="Kim M."/>
            <person name="Overton L."/>
            <person name="Reardon M."/>
            <person name="Tsitrin T."/>
            <person name="Vuong H."/>
            <person name="Weaver B."/>
            <person name="Ciecko A."/>
            <person name="Tallon L."/>
            <person name="Jackson J."/>
            <person name="Pai G."/>
            <person name="Aken S.V."/>
            <person name="Utterback T."/>
            <person name="Reidmuller S."/>
            <person name="Feldblyum T."/>
            <person name="Hsiao J."/>
            <person name="Zismann V."/>
            <person name="Iobst S."/>
            <person name="de Vazeille A.R."/>
            <person name="Buell C.R."/>
            <person name="Ying K."/>
            <person name="Li Y."/>
            <person name="Lu T."/>
            <person name="Huang Y."/>
            <person name="Zhao Q."/>
            <person name="Feng Q."/>
            <person name="Zhang L."/>
            <person name="Zhu J."/>
            <person name="Weng Q."/>
            <person name="Mu J."/>
            <person name="Lu Y."/>
            <person name="Fan D."/>
            <person name="Liu Y."/>
            <person name="Guan J."/>
            <person name="Zhang Y."/>
            <person name="Yu S."/>
            <person name="Liu X."/>
            <person name="Zhang Y."/>
            <person name="Hong G."/>
            <person name="Han B."/>
            <person name="Choisne N."/>
            <person name="Demange N."/>
            <person name="Orjeda G."/>
            <person name="Samain S."/>
            <person name="Cattolico L."/>
            <person name="Pelletier E."/>
            <person name="Couloux A."/>
            <person name="Segurens B."/>
            <person name="Wincker P."/>
            <person name="D'Hont A."/>
            <person name="Scarpelli C."/>
            <person name="Weissenbach J."/>
            <person name="Salanoubat M."/>
            <person name="Quetier F."/>
            <person name="Yu Y."/>
            <person name="Kim H.R."/>
            <person name="Rambo T."/>
            <person name="Currie J."/>
            <person name="Collura K."/>
            <person name="Luo M."/>
            <person name="Yang T."/>
            <person name="Ammiraju J.S.S."/>
            <person name="Engler F."/>
            <person name="Soderlund C."/>
            <person name="Wing R.A."/>
            <person name="Palmer L.E."/>
            <person name="de la Bastide M."/>
            <person name="Spiegel L."/>
            <person name="Nascimento L."/>
            <person name="Zutavern T."/>
            <person name="O'Shaughnessy A."/>
            <person name="Dike S."/>
            <person name="Dedhia N."/>
            <person name="Preston R."/>
            <person name="Balija V."/>
            <person name="McCombie W.R."/>
            <person name="Chow T."/>
            <person name="Chen H."/>
            <person name="Chung M."/>
            <person name="Chen C."/>
            <person name="Shaw J."/>
            <person name="Wu H."/>
            <person name="Hsiao K."/>
            <person name="Chao Y."/>
            <person name="Chu M."/>
            <person name="Cheng C."/>
            <person name="Hour A."/>
            <person name="Lee P."/>
            <person name="Lin S."/>
            <person name="Lin Y."/>
            <person name="Liou J."/>
            <person name="Liu S."/>
            <person name="Hsing Y."/>
            <person name="Raghuvanshi S."/>
            <person name="Mohanty A."/>
            <person name="Bharti A.K."/>
            <person name="Gaur A."/>
            <person name="Gupta V."/>
            <person name="Kumar D."/>
            <person name="Ravi V."/>
            <person name="Vij S."/>
            <person name="Kapur A."/>
            <person name="Khurana P."/>
            <person name="Khurana P."/>
            <person name="Khurana J.P."/>
            <person name="Tyagi A.K."/>
            <person name="Gaikwad K."/>
            <person name="Singh A."/>
            <person name="Dalal V."/>
            <person name="Srivastava S."/>
            <person name="Dixit A."/>
            <person name="Pal A.K."/>
            <person name="Ghazi I.A."/>
            <person name="Yadav M."/>
            <person name="Pandit A."/>
            <person name="Bhargava A."/>
            <person name="Sureshbabu K."/>
            <person name="Batra K."/>
            <person name="Sharma T.R."/>
            <person name="Mohapatra T."/>
            <person name="Singh N.K."/>
            <person name="Messing J."/>
            <person name="Nelson A.B."/>
            <person name="Fuks G."/>
            <person name="Kavchok S."/>
            <person name="Keizer G."/>
            <person name="Linton E."/>
            <person name="Llaca V."/>
            <person name="Song R."/>
            <person name="Tanyolac B."/>
            <person name="Young S."/>
            <person name="Ho-Il K."/>
            <person name="Hahn J.H."/>
            <person name="Sangsakoo G."/>
            <person name="Vanavichit A."/>
            <person name="de Mattos Luiz.A.T."/>
            <person name="Zimmer P.D."/>
            <person name="Malone G."/>
            <person name="Dellagostin O."/>
            <person name="de Oliveira A.C."/>
            <person name="Bevan M."/>
            <person name="Bancroft I."/>
            <person name="Minx P."/>
            <person name="Cordum H."/>
            <person name="Wilson R."/>
            <person name="Cheng Z."/>
            <person name="Jin W."/>
            <person name="Jiang J."/>
            <person name="Leong S.A."/>
            <person name="Iwama H."/>
            <person name="Gojobori T."/>
            <person name="Itoh T."/>
            <person name="Niimura Y."/>
            <person name="Fujii Y."/>
            <person name="Habara T."/>
            <person name="Sakai H."/>
            <person name="Sato Y."/>
            <person name="Wilson G."/>
            <person name="Kumar K."/>
            <person name="McCouch S."/>
            <person name="Juretic N."/>
            <person name="Hoen D."/>
            <person name="Wright S."/>
            <person name="Bruskiewich R."/>
            <person name="Bureau T."/>
            <person name="Miyao A."/>
            <person name="Hirochika H."/>
            <person name="Nishikawa T."/>
            <person name="Kadowaki K."/>
            <person name="Sugiura M."/>
            <person name="Burr B."/>
            <person name="Sasaki T."/>
        </authorList>
    </citation>
    <scope>NUCLEOTIDE SEQUENCE [LARGE SCALE GENOMIC DNA]</scope>
    <source>
        <strain evidence="2">cv. Nipponbare</strain>
    </source>
</reference>
<organism evidence="1 2">
    <name type="scientific">Oryza sativa subsp. japonica</name>
    <name type="common">Rice</name>
    <dbReference type="NCBI Taxonomy" id="39947"/>
    <lineage>
        <taxon>Eukaryota</taxon>
        <taxon>Viridiplantae</taxon>
        <taxon>Streptophyta</taxon>
        <taxon>Embryophyta</taxon>
        <taxon>Tracheophyta</taxon>
        <taxon>Spermatophyta</taxon>
        <taxon>Magnoliopsida</taxon>
        <taxon>Liliopsida</taxon>
        <taxon>Poales</taxon>
        <taxon>Poaceae</taxon>
        <taxon>BOP clade</taxon>
        <taxon>Oryzoideae</taxon>
        <taxon>Oryzeae</taxon>
        <taxon>Oryzinae</taxon>
        <taxon>Oryza</taxon>
        <taxon>Oryza sativa</taxon>
    </lineage>
</organism>
<protein>
    <submittedName>
        <fullName evidence="1">Uncharacterized protein</fullName>
    </submittedName>
</protein>
<gene>
    <name evidence="1" type="primary">OSJNBb0073N24.7</name>
</gene>
<name>Q9FVZ4_ORYSJ</name>
<proteinExistence type="predicted"/>
<reference evidence="2" key="2">
    <citation type="journal article" date="2008" name="Nucleic Acids Res.">
        <title>The rice annotation project database (RAP-DB): 2008 update.</title>
        <authorList>
            <consortium name="The rice annotation project (RAP)"/>
        </authorList>
    </citation>
    <scope>GENOME REANNOTATION</scope>
    <source>
        <strain evidence="2">cv. Nipponbare</strain>
    </source>
</reference>
<accession>Q9FVZ4</accession>
<evidence type="ECO:0000313" key="1">
    <source>
        <dbReference type="EMBL" id="AAG13613.1"/>
    </source>
</evidence>
<dbReference type="AlphaFoldDB" id="Q9FVZ4"/>
<evidence type="ECO:0000313" key="2">
    <source>
        <dbReference type="Proteomes" id="UP000000763"/>
    </source>
</evidence>